<dbReference type="GO" id="GO:0005834">
    <property type="term" value="C:heterotrimeric G-protein complex"/>
    <property type="evidence" value="ECO:0007669"/>
    <property type="project" value="TreeGrafter"/>
</dbReference>
<dbReference type="InterPro" id="IPR041848">
    <property type="entry name" value="Ste18_fungal"/>
</dbReference>
<keyword evidence="5" id="KW-0488">Methylation</keyword>
<dbReference type="FunFam" id="4.10.260.10:FF:000003">
    <property type="entry name" value="G-protein complex gamma subunit Ste18/GpgA"/>
    <property type="match status" value="1"/>
</dbReference>
<sequence length="79" mass="9083">MSVHTQRQGAMFEMKFRRIQEHVQRLQDDLGRPRVKISEASANLIQYCKATRDPLVPSIWGQIEDPYAPPEKGCECILA</sequence>
<dbReference type="AlphaFoldDB" id="G4TGX3"/>
<dbReference type="PROSITE" id="PS50058">
    <property type="entry name" value="G_PROTEIN_GAMMA"/>
    <property type="match status" value="1"/>
</dbReference>
<keyword evidence="6" id="KW-0472">Membrane</keyword>
<dbReference type="InterPro" id="IPR015898">
    <property type="entry name" value="G-protein_gamma-like_dom"/>
</dbReference>
<proteinExistence type="inferred from homology"/>
<comment type="subunit">
    <text evidence="3">G proteins are composed of 3 units, alpha, beta and gamma.</text>
</comment>
<evidence type="ECO:0000256" key="1">
    <source>
        <dbReference type="ARBA" id="ARBA00004170"/>
    </source>
</evidence>
<keyword evidence="9" id="KW-0449">Lipoprotein</keyword>
<evidence type="ECO:0000313" key="12">
    <source>
        <dbReference type="EMBL" id="CCA70565.1"/>
    </source>
</evidence>
<comment type="similarity">
    <text evidence="2">Belongs to the G protein gamma family.</text>
</comment>
<dbReference type="STRING" id="1109443.G4TGX3"/>
<evidence type="ECO:0000256" key="9">
    <source>
        <dbReference type="ARBA" id="ARBA00023288"/>
    </source>
</evidence>
<protein>
    <recommendedName>
        <fullName evidence="4">Guanine nucleotide-binding protein subunit gamma</fullName>
    </recommendedName>
</protein>
<evidence type="ECO:0000256" key="7">
    <source>
        <dbReference type="ARBA" id="ARBA00023139"/>
    </source>
</evidence>
<dbReference type="PANTHER" id="PTHR28189">
    <property type="entry name" value="GUANINE NUCLEOTIDE-BINDING PROTEIN SUBUNIT GAMMA"/>
    <property type="match status" value="1"/>
</dbReference>
<dbReference type="PANTHER" id="PTHR28189:SF1">
    <property type="entry name" value="GUANINE NUCLEOTIDE-BINDING PROTEIN SUBUNIT GAMMA"/>
    <property type="match status" value="1"/>
</dbReference>
<dbReference type="Proteomes" id="UP000007148">
    <property type="component" value="Unassembled WGS sequence"/>
</dbReference>
<dbReference type="InterPro" id="IPR036284">
    <property type="entry name" value="GGL_sf"/>
</dbReference>
<accession>G4TGX3</accession>
<dbReference type="OMA" id="GCSCAIM"/>
<dbReference type="Gene3D" id="4.10.260.10">
    <property type="entry name" value="Transducin (heterotrimeric G protein), gamma chain"/>
    <property type="match status" value="1"/>
</dbReference>
<evidence type="ECO:0000256" key="6">
    <source>
        <dbReference type="ARBA" id="ARBA00023136"/>
    </source>
</evidence>
<comment type="subcellular location">
    <subcellularLocation>
        <location evidence="1">Membrane</location>
        <topology evidence="1">Peripheral membrane protein</topology>
    </subcellularLocation>
</comment>
<keyword evidence="10" id="KW-0636">Prenylation</keyword>
<dbReference type="EMBL" id="CAFZ01000087">
    <property type="protein sequence ID" value="CCA70565.1"/>
    <property type="molecule type" value="Genomic_DNA"/>
</dbReference>
<dbReference type="SMART" id="SM01224">
    <property type="entry name" value="G_gamma"/>
    <property type="match status" value="1"/>
</dbReference>
<evidence type="ECO:0000256" key="2">
    <source>
        <dbReference type="ARBA" id="ARBA00007431"/>
    </source>
</evidence>
<evidence type="ECO:0000256" key="4">
    <source>
        <dbReference type="ARBA" id="ARBA00016111"/>
    </source>
</evidence>
<dbReference type="GO" id="GO:0031681">
    <property type="term" value="F:G-protein beta-subunit binding"/>
    <property type="evidence" value="ECO:0007669"/>
    <property type="project" value="InterPro"/>
</dbReference>
<dbReference type="HOGENOM" id="CLU_163540_1_0_1"/>
<dbReference type="GO" id="GO:0007186">
    <property type="term" value="P:G protein-coupled receptor signaling pathway"/>
    <property type="evidence" value="ECO:0007669"/>
    <property type="project" value="InterPro"/>
</dbReference>
<gene>
    <name evidence="12" type="ORF">PIIN_04502</name>
</gene>
<reference evidence="12 13" key="1">
    <citation type="journal article" date="2011" name="PLoS Pathog.">
        <title>Endophytic Life Strategies Decoded by Genome and Transcriptome Analyses of the Mutualistic Root Symbiont Piriformospora indica.</title>
        <authorList>
            <person name="Zuccaro A."/>
            <person name="Lahrmann U."/>
            <person name="Guldener U."/>
            <person name="Langen G."/>
            <person name="Pfiffi S."/>
            <person name="Biedenkopf D."/>
            <person name="Wong P."/>
            <person name="Samans B."/>
            <person name="Grimm C."/>
            <person name="Basiewicz M."/>
            <person name="Murat C."/>
            <person name="Martin F."/>
            <person name="Kogel K.H."/>
        </authorList>
    </citation>
    <scope>NUCLEOTIDE SEQUENCE [LARGE SCALE GENOMIC DNA]</scope>
    <source>
        <strain evidence="12 13">DSM 11827</strain>
    </source>
</reference>
<evidence type="ECO:0000313" key="13">
    <source>
        <dbReference type="Proteomes" id="UP000007148"/>
    </source>
</evidence>
<keyword evidence="13" id="KW-1185">Reference proteome</keyword>
<name>G4TGX3_SERID</name>
<dbReference type="SMART" id="SM00224">
    <property type="entry name" value="GGL"/>
    <property type="match status" value="1"/>
</dbReference>
<evidence type="ECO:0000256" key="5">
    <source>
        <dbReference type="ARBA" id="ARBA00022481"/>
    </source>
</evidence>
<dbReference type="OrthoDB" id="19232at2759"/>
<evidence type="ECO:0000256" key="10">
    <source>
        <dbReference type="ARBA" id="ARBA00023289"/>
    </source>
</evidence>
<dbReference type="GO" id="GO:0000750">
    <property type="term" value="P:pheromone-dependent signal transduction involved in conjugation with cellular fusion"/>
    <property type="evidence" value="ECO:0007669"/>
    <property type="project" value="InterPro"/>
</dbReference>
<keyword evidence="8" id="KW-0807">Transducer</keyword>
<evidence type="ECO:0000256" key="3">
    <source>
        <dbReference type="ARBA" id="ARBA00011581"/>
    </source>
</evidence>
<evidence type="ECO:0000259" key="11">
    <source>
        <dbReference type="PROSITE" id="PS50058"/>
    </source>
</evidence>
<keyword evidence="7" id="KW-0564">Palmitate</keyword>
<feature type="domain" description="G protein gamma" evidence="11">
    <location>
        <begin position="19"/>
        <end position="79"/>
    </location>
</feature>
<organism evidence="12 13">
    <name type="scientific">Serendipita indica (strain DSM 11827)</name>
    <name type="common">Root endophyte fungus</name>
    <name type="synonym">Piriformospora indica</name>
    <dbReference type="NCBI Taxonomy" id="1109443"/>
    <lineage>
        <taxon>Eukaryota</taxon>
        <taxon>Fungi</taxon>
        <taxon>Dikarya</taxon>
        <taxon>Basidiomycota</taxon>
        <taxon>Agaricomycotina</taxon>
        <taxon>Agaricomycetes</taxon>
        <taxon>Sebacinales</taxon>
        <taxon>Serendipitaceae</taxon>
        <taxon>Serendipita</taxon>
    </lineage>
</organism>
<evidence type="ECO:0000256" key="8">
    <source>
        <dbReference type="ARBA" id="ARBA00023224"/>
    </source>
</evidence>
<dbReference type="Pfam" id="PF00631">
    <property type="entry name" value="G-gamma"/>
    <property type="match status" value="1"/>
</dbReference>
<dbReference type="SUPFAM" id="SSF48670">
    <property type="entry name" value="Transducin (heterotrimeric G protein), gamma chain"/>
    <property type="match status" value="1"/>
</dbReference>
<comment type="caution">
    <text evidence="12">The sequence shown here is derived from an EMBL/GenBank/DDBJ whole genome shotgun (WGS) entry which is preliminary data.</text>
</comment>
<dbReference type="InParanoid" id="G4TGX3"/>